<dbReference type="Gene3D" id="1.20.920.30">
    <property type="match status" value="1"/>
</dbReference>
<dbReference type="InterPro" id="IPR024317">
    <property type="entry name" value="Dynein_heavy_chain_D4_dom"/>
</dbReference>
<evidence type="ECO:0000256" key="5">
    <source>
        <dbReference type="ARBA" id="ARBA00022737"/>
    </source>
</evidence>
<evidence type="ECO:0000259" key="16">
    <source>
        <dbReference type="Pfam" id="PF08393"/>
    </source>
</evidence>
<evidence type="ECO:0000256" key="2">
    <source>
        <dbReference type="ARBA" id="ARBA00008887"/>
    </source>
</evidence>
<keyword evidence="8" id="KW-0243">Dynein</keyword>
<evidence type="ECO:0000259" key="17">
    <source>
        <dbReference type="Pfam" id="PF12774"/>
    </source>
</evidence>
<dbReference type="Gene3D" id="1.10.472.130">
    <property type="match status" value="1"/>
</dbReference>
<dbReference type="GO" id="GO:0008569">
    <property type="term" value="F:minus-end-directed microtubule motor activity"/>
    <property type="evidence" value="ECO:0007669"/>
    <property type="project" value="InterPro"/>
</dbReference>
<evidence type="ECO:0000256" key="4">
    <source>
        <dbReference type="ARBA" id="ARBA00022701"/>
    </source>
</evidence>
<evidence type="ECO:0000256" key="6">
    <source>
        <dbReference type="ARBA" id="ARBA00022741"/>
    </source>
</evidence>
<evidence type="ECO:0000313" key="24">
    <source>
        <dbReference type="EMBL" id="KAI9554609.1"/>
    </source>
</evidence>
<evidence type="ECO:0000256" key="1">
    <source>
        <dbReference type="ARBA" id="ARBA00004430"/>
    </source>
</evidence>
<feature type="domain" description="Dynein heavy chain ATP-binding dynein motor region" evidence="20">
    <location>
        <begin position="2826"/>
        <end position="3047"/>
    </location>
</feature>
<organism evidence="24 25">
    <name type="scientific">Daphnia sinensis</name>
    <dbReference type="NCBI Taxonomy" id="1820382"/>
    <lineage>
        <taxon>Eukaryota</taxon>
        <taxon>Metazoa</taxon>
        <taxon>Ecdysozoa</taxon>
        <taxon>Arthropoda</taxon>
        <taxon>Crustacea</taxon>
        <taxon>Branchiopoda</taxon>
        <taxon>Diplostraca</taxon>
        <taxon>Cladocera</taxon>
        <taxon>Anomopoda</taxon>
        <taxon>Daphniidae</taxon>
        <taxon>Daphnia</taxon>
        <taxon>Daphnia similis group</taxon>
    </lineage>
</organism>
<keyword evidence="3" id="KW-0963">Cytoplasm</keyword>
<dbReference type="FunFam" id="1.20.920.20:FF:000006">
    <property type="entry name" value="Dynein, axonemal, heavy chain 6"/>
    <property type="match status" value="1"/>
</dbReference>
<dbReference type="InterPro" id="IPR013602">
    <property type="entry name" value="Dynein_heavy_linker"/>
</dbReference>
<name>A0AAD5PRT7_9CRUS</name>
<dbReference type="GO" id="GO:0005524">
    <property type="term" value="F:ATP binding"/>
    <property type="evidence" value="ECO:0007669"/>
    <property type="project" value="UniProtKB-KW"/>
</dbReference>
<reference evidence="24 25" key="1">
    <citation type="submission" date="2022-05" db="EMBL/GenBank/DDBJ databases">
        <title>A multi-omics perspective on studying reproductive biology in Daphnia sinensis.</title>
        <authorList>
            <person name="Jia J."/>
        </authorList>
    </citation>
    <scope>NUCLEOTIDE SEQUENCE [LARGE SCALE GENOMIC DNA]</scope>
    <source>
        <strain evidence="24 25">WSL</strain>
    </source>
</reference>
<dbReference type="Proteomes" id="UP000820818">
    <property type="component" value="Linkage Group LG8"/>
</dbReference>
<comment type="similarity">
    <text evidence="2">Belongs to the dynein heavy chain family.</text>
</comment>
<keyword evidence="6" id="KW-0547">Nucleotide-binding</keyword>
<dbReference type="Pfam" id="PF12780">
    <property type="entry name" value="AAA_8"/>
    <property type="match status" value="1"/>
</dbReference>
<dbReference type="InterPro" id="IPR042228">
    <property type="entry name" value="Dynein_linker_3"/>
</dbReference>
<dbReference type="Gene3D" id="6.10.140.1060">
    <property type="match status" value="1"/>
</dbReference>
<evidence type="ECO:0000256" key="9">
    <source>
        <dbReference type="ARBA" id="ARBA00023054"/>
    </source>
</evidence>
<keyword evidence="9 14" id="KW-0175">Coiled coil</keyword>
<dbReference type="GO" id="GO:0051959">
    <property type="term" value="F:dynein light intermediate chain binding"/>
    <property type="evidence" value="ECO:0007669"/>
    <property type="project" value="InterPro"/>
</dbReference>
<dbReference type="Pfam" id="PF12775">
    <property type="entry name" value="AAA_7"/>
    <property type="match status" value="1"/>
</dbReference>
<evidence type="ECO:0000256" key="10">
    <source>
        <dbReference type="ARBA" id="ARBA00023069"/>
    </source>
</evidence>
<keyword evidence="10" id="KW-0969">Cilium</keyword>
<comment type="subcellular location">
    <subcellularLocation>
        <location evidence="1">Cytoplasm</location>
        <location evidence="1">Cytoskeleton</location>
        <location evidence="1">Cilium axoneme</location>
    </subcellularLocation>
</comment>
<dbReference type="InterPro" id="IPR041466">
    <property type="entry name" value="Dynein_AAA5_ext"/>
</dbReference>
<dbReference type="EMBL" id="WJBH02000008">
    <property type="protein sequence ID" value="KAI9554609.1"/>
    <property type="molecule type" value="Genomic_DNA"/>
</dbReference>
<evidence type="ECO:0000259" key="23">
    <source>
        <dbReference type="Pfam" id="PF22597"/>
    </source>
</evidence>
<dbReference type="Gene3D" id="3.40.50.300">
    <property type="entry name" value="P-loop containing nucleotide triphosphate hydrolases"/>
    <property type="match status" value="5"/>
</dbReference>
<feature type="domain" description="Dynein heavy chain AAA lid" evidence="22">
    <location>
        <begin position="3457"/>
        <end position="3593"/>
    </location>
</feature>
<evidence type="ECO:0000256" key="11">
    <source>
        <dbReference type="ARBA" id="ARBA00023175"/>
    </source>
</evidence>
<evidence type="ECO:0000259" key="20">
    <source>
        <dbReference type="Pfam" id="PF12781"/>
    </source>
</evidence>
<dbReference type="Gene3D" id="1.10.8.720">
    <property type="entry name" value="Region D6 of dynein motor"/>
    <property type="match status" value="1"/>
</dbReference>
<dbReference type="GO" id="GO:0007018">
    <property type="term" value="P:microtubule-based movement"/>
    <property type="evidence" value="ECO:0007669"/>
    <property type="project" value="InterPro"/>
</dbReference>
<evidence type="ECO:0000256" key="7">
    <source>
        <dbReference type="ARBA" id="ARBA00022840"/>
    </source>
</evidence>
<dbReference type="Pfam" id="PF12777">
    <property type="entry name" value="MT"/>
    <property type="match status" value="1"/>
</dbReference>
<dbReference type="PANTHER" id="PTHR45703">
    <property type="entry name" value="DYNEIN HEAVY CHAIN"/>
    <property type="match status" value="1"/>
</dbReference>
<comment type="caution">
    <text evidence="24">The sequence shown here is derived from an EMBL/GenBank/DDBJ whole genome shotgun (WGS) entry which is preliminary data.</text>
</comment>
<dbReference type="InterPro" id="IPR004273">
    <property type="entry name" value="Dynein_heavy_D6_P-loop"/>
</dbReference>
<dbReference type="GO" id="GO:0005930">
    <property type="term" value="C:axoneme"/>
    <property type="evidence" value="ECO:0007669"/>
    <property type="project" value="UniProtKB-SubCell"/>
</dbReference>
<dbReference type="InterPro" id="IPR026983">
    <property type="entry name" value="DHC"/>
</dbReference>
<feature type="domain" description="Dynein heavy chain hydrolytic ATP-binding dynein motor region" evidence="17">
    <location>
        <begin position="1221"/>
        <end position="1528"/>
    </location>
</feature>
<dbReference type="InterPro" id="IPR024743">
    <property type="entry name" value="Dynein_HC_stalk"/>
</dbReference>
<dbReference type="FunFam" id="3.40.50.300:FF:000049">
    <property type="entry name" value="Dynein, axonemal, heavy chain 5"/>
    <property type="match status" value="1"/>
</dbReference>
<dbReference type="Gene3D" id="1.20.58.1120">
    <property type="match status" value="1"/>
</dbReference>
<keyword evidence="5" id="KW-0677">Repeat</keyword>
<dbReference type="InterPro" id="IPR041658">
    <property type="entry name" value="AAA_lid_11"/>
</dbReference>
<keyword evidence="12" id="KW-0206">Cytoskeleton</keyword>
<accession>A0AAD5PRT7</accession>
<evidence type="ECO:0000256" key="13">
    <source>
        <dbReference type="ARBA" id="ARBA00023273"/>
    </source>
</evidence>
<dbReference type="Gene3D" id="1.20.140.100">
    <property type="entry name" value="Dynein heavy chain, N-terminal domain 2"/>
    <property type="match status" value="1"/>
</dbReference>
<dbReference type="GO" id="GO:0045505">
    <property type="term" value="F:dynein intermediate chain binding"/>
    <property type="evidence" value="ECO:0007669"/>
    <property type="project" value="InterPro"/>
</dbReference>
<evidence type="ECO:0000256" key="8">
    <source>
        <dbReference type="ARBA" id="ARBA00023017"/>
    </source>
</evidence>
<keyword evidence="13" id="KW-0966">Cell projection</keyword>
<keyword evidence="11" id="KW-0505">Motor protein</keyword>
<dbReference type="PANTHER" id="PTHR45703:SF1">
    <property type="entry name" value="DYNEINS HEAVY CHAIN"/>
    <property type="match status" value="1"/>
</dbReference>
<dbReference type="Gene3D" id="1.10.287.2620">
    <property type="match status" value="1"/>
</dbReference>
<feature type="coiled-coil region" evidence="14">
    <location>
        <begin position="2679"/>
        <end position="2744"/>
    </location>
</feature>
<dbReference type="GO" id="GO:0030286">
    <property type="term" value="C:dynein complex"/>
    <property type="evidence" value="ECO:0007669"/>
    <property type="project" value="UniProtKB-KW"/>
</dbReference>
<dbReference type="InterPro" id="IPR035699">
    <property type="entry name" value="AAA_6"/>
</dbReference>
<dbReference type="FunFam" id="1.20.140.100:FF:000004">
    <property type="entry name" value="Dynein axonemal heavy chain 6"/>
    <property type="match status" value="1"/>
</dbReference>
<keyword evidence="25" id="KW-1185">Reference proteome</keyword>
<feature type="domain" description="Dynein heavy chain AAA 5 extension" evidence="21">
    <location>
        <begin position="1693"/>
        <end position="1821"/>
    </location>
</feature>
<keyword evidence="4" id="KW-0493">Microtubule</keyword>
<dbReference type="InterPro" id="IPR027417">
    <property type="entry name" value="P-loop_NTPase"/>
</dbReference>
<feature type="domain" description="Dynein 2 heavy chain 1 cytoplasmic ATPase lid" evidence="23">
    <location>
        <begin position="2029"/>
        <end position="2109"/>
    </location>
</feature>
<dbReference type="Gene3D" id="1.10.8.1220">
    <property type="match status" value="1"/>
</dbReference>
<evidence type="ECO:0000259" key="21">
    <source>
        <dbReference type="Pfam" id="PF17852"/>
    </source>
</evidence>
<feature type="domain" description="Dynein heavy chain coiled coil stalk" evidence="18">
    <location>
        <begin position="2453"/>
        <end position="2797"/>
    </location>
</feature>
<dbReference type="Pfam" id="PF03028">
    <property type="entry name" value="Dynein_heavy"/>
    <property type="match status" value="1"/>
</dbReference>
<evidence type="ECO:0000256" key="3">
    <source>
        <dbReference type="ARBA" id="ARBA00022490"/>
    </source>
</evidence>
<dbReference type="Gene3D" id="3.20.180.20">
    <property type="entry name" value="Dynein heavy chain, N-terminal domain 2"/>
    <property type="match status" value="1"/>
</dbReference>
<evidence type="ECO:0000256" key="12">
    <source>
        <dbReference type="ARBA" id="ARBA00023212"/>
    </source>
</evidence>
<evidence type="ECO:0000259" key="18">
    <source>
        <dbReference type="Pfam" id="PF12777"/>
    </source>
</evidence>
<evidence type="ECO:0000259" key="22">
    <source>
        <dbReference type="Pfam" id="PF18198"/>
    </source>
</evidence>
<dbReference type="Pfam" id="PF12774">
    <property type="entry name" value="AAA_6"/>
    <property type="match status" value="1"/>
</dbReference>
<gene>
    <name evidence="24" type="ORF">GHT06_019882</name>
</gene>
<feature type="domain" description="Dynein heavy chain region D6 P-loop" evidence="15">
    <location>
        <begin position="3289"/>
        <end position="3401"/>
    </location>
</feature>
<evidence type="ECO:0000313" key="25">
    <source>
        <dbReference type="Proteomes" id="UP000820818"/>
    </source>
</evidence>
<keyword evidence="7" id="KW-0067">ATP-binding</keyword>
<feature type="domain" description="Dynein heavy chain linker" evidence="16">
    <location>
        <begin position="680"/>
        <end position="1085"/>
    </location>
</feature>
<dbReference type="GO" id="GO:0005874">
    <property type="term" value="C:microtubule"/>
    <property type="evidence" value="ECO:0007669"/>
    <property type="project" value="UniProtKB-KW"/>
</dbReference>
<dbReference type="Pfam" id="PF17852">
    <property type="entry name" value="Dynein_AAA_lid"/>
    <property type="match status" value="1"/>
</dbReference>
<dbReference type="InterPro" id="IPR042222">
    <property type="entry name" value="Dynein_2_N"/>
</dbReference>
<protein>
    <submittedName>
        <fullName evidence="24">Uncharacterized protein</fullName>
    </submittedName>
</protein>
<feature type="domain" description="Dynein heavy chain AAA module D4" evidence="19">
    <location>
        <begin position="2193"/>
        <end position="2439"/>
    </location>
</feature>
<proteinExistence type="inferred from homology"/>
<evidence type="ECO:0000259" key="15">
    <source>
        <dbReference type="Pfam" id="PF03028"/>
    </source>
</evidence>
<dbReference type="InterPro" id="IPR035706">
    <property type="entry name" value="AAA_9"/>
</dbReference>
<evidence type="ECO:0000259" key="19">
    <source>
        <dbReference type="Pfam" id="PF12780"/>
    </source>
</evidence>
<dbReference type="InterPro" id="IPR054354">
    <property type="entry name" value="DYNC2H1-like_lid"/>
</dbReference>
<sequence length="3621" mass="414329">MDESKANSNVGFIMKNGILCRVQLKYRKAEVAKPTKKKKKPKLQGDCAAHSSFMISQQCPEASPPLSPQEQRRRAIRQRMEAMTPVSFAKPRGSYSVDNASLRARLFQLMITRIPKLIQPVDHSVWAMQELTNVNTKCMRHAALSRPEKYPSLLIRAPVPWHQQFLIAREFATHNLFATHPVSLELRQLWDSTYRSWRLFDIAWNRNNPLDPDALLVLIRNRCHELHTSLVKRWMPECCSVLNRHKPTWTAMVPLKRGESMQQVLRFFNSLTRLISLQIRCLLYSWIHEWSDLMSAYDAGDDDDHNKADTFPKVFPLIRLELALSDGKVWVKPKQETIQHKMEKILQTIVYVSYQIPRIERIFLPGYTGGEEFLVAIAWEDDHVKAALNKVKYIVNSNKKVPERYIFDIYTKYEPMLQPPFRQSFEGSGEMTWEENEKLFKKRIEKLEAIKRKLLLLKSHVYLKLFYLDCHEINKYLVDFIDSIRSSLVKRIMNDNRQIVRKICTRFETVTEKVSQVPETTAQLVESVDYVHRSQTQSLPEMLLEVNAAGSRLLTLLNYTMLQKDDLSLSCRLFHWPSDLDSVLQVSSARLQRIRVETERSLKERTQLFLGRLAEYGEALDNFKNKETTALTTEEMISSTTLLQDLHQKLQAAQTELAEINNDETLLEWSVTHVPTLPALIQLIEPYYQLWHVAYKFHESHDVWFHGPFRKLDSQMIASEINAMYKQMQQLAVVFADVTAAKRVTDTVRKRIEKFMGYLPLLHAVCNPGLRERHWILISQNFESPMCPEPDTSLAELVSAGLMQYISRIEEVSITATKEFALEETLQRMQSEWNEICFEFLPYRDSDVSVLTGIEEIQALVDDHILRAQTMHASPYIAPLEPVLQSWEEQLVGVQDTMDVWMKVQNTWLYLEPIFSSEDIQRQMASDAAKFSHVDLMWRSLMSAATGEPRVLVAASRPGLLDELREAFAILEDIQKGLHDYLEKKRVFFSRFYFLSNDELLEILSKTKEPERIQPHLRKCFDGIGRLMFNSSQEIEAMISEGSYEKDREIVRFREPIVPARSKGMVELWMSEVDDAMKDALVHYTNVAMTQWSNQPDMEYLERYPGQSIYCASAINWTKSVTDTITAGNKWSELESSTSSLVTHFTSMIKNRPTPTVRITLNNLIMFYLNSRDIIQRMKSKYVSSLDDFYWQKNLRYYWNTDALEGLGHLTVAMVETQVPYGFEYMGNNHRLVLTPATEKGFQIMMLALKQFQGGWLHGLQGVGKTETIKELARAVAKQCLVFNCFDGLDTRSIGRILKGIVQSGAWSCFDDIDQVAPDVLSVMAVQIYTLQMALSRRMRRVNFEGSDVQVTVGSAIFITTKTKELLPDSFRSLFRLASILSPDLHYIIKISLLSQGFQNHLTIGPRIFKLMHEISEKIPDVSTTANLRSLREILKVSSILKAKEANIDEMDIIHRQILRHLVNQHFPIAKIECHVASDVFGQHVKEACNDINLIPNQQFIDKIWQLHESLMARNGVILLGATLAGKSTLYKILAKIYPKITMGSANGDDGRVVMQTISPWSLPSKYLYEWSEPEKSKWNDGIITKALRELSSSSPTSPRWLVLDGHVHSELVGHLHTLLDASRKLTLPSGEILQIPQSFRLIFETSDLTYASPSTITRCGIVRVAEDIVSVDSLYLSWLKRSNLPSNLHPLLDKFVQKILKPCLAFTVESSASYCIIPTTQPYLFVSFTRLVNSLLASHENLQLKTLIFLKLLSFSTIWTVGATFKHDCKSHFHQYLTDLFSAVEDAESFGTDTILPPSESSVFSYKLDVLNGNWILWKDALPSIPKSFNGPRIIVSNESVAIQHFFIKTYSNGNVPVLILGPASVGKSQVTQFVVEDLPKDRFVHNIVHVTPVTTSSSLLTSVMIGLDRRRKGVYGPALGRRCVLFVDDLITSDPVEGNIRTSSELLRHWLNYECVFDGKTASKMELVDIHLITSVRLSDRFSEEFDVRLHRHMNTIFIDPFTTDSLVTMTSAIMERHFSSTGFNNAVSKLAKAVSVATVDLYQVWEEKAQQNVAHYCVSVSCVNRVIQGMMNISAANLSNVNKLHRLWIHETCRVWADRLMSDADRQWFISHLDRIGLVHFKQNLSKYLFASAMGGADYTILPKIHFSKLPSLKSTEIVCDEVTDMDAIIQLMEARLEQHNKESTVSAPIKLVISLNVAYHILHISHALSRPRGHVILIGDAGRGRRSCATVAALLLDYNIFQIRAGRNYGVQEWKEDVKKLIHRSGIQHEKIVFLCNAADFQKRIFFDYIGRLICGYEISELFTNEERQEMTELYQKRTKEIATFNQILLQVDENLRIALCVSPRDSCYIHLPQYPTVFKFASILWFEPWPEETLEVIAKKWLDDIPGLSDKLQLNYSNYFKNVHNSMRLYSESKGMAPHSSAAYLELLSNFRTLWLSKEKDLLQQKDRYNVGLGKLQFAASQVVVMQEELRSLQPQLVDTSAETESLMVKIEQDTVKVEAQKEIIAADESLANEAAAAAQAIKDECESDLAEATPALDAAINALDTLKPADITLVKSMRHPPSIVKLVMEAVCVMKQIPPVKKLDMSTGKITDNYWQAAQKILGDLRFLDLLRSYDKDNIPSNVMKRIREKYIPNPEFNPNIVRHVSTACEGLCRWVRAMEVYDRVIKIVAPKRAKLQEAEQELARQMKRLSEKHSQLQQISDKLQGLNDDFAAMSKKKKDLEDSIDQCHQKMERAEKLIGGLGGEQENWKTSSNNLDFRLKQLPGDVLLSASIITYLGAMKNEQRTDCLHKWLQLIQECKIPHSNNFSLVDCLIDPVKIRAWNLAGLPSDRYSLDNGIITTHCQRWPLLFDPQDQGLKWIVNTETKNQVKQIRYDDVNYLREVKTAISEGHVVVLVNVKDKLDPELDNLLEKRTFTSNEKTVIQIGSELIQWSPKFRLYLITKEENSASNLELASKLTIINFRLSRAGLEDKFLSLFLSNERPELEEQKQMLMVQSASNQRQIRDLEDRILYVLSSSRGNILEDETATKTLYSSKITSEGISVKQKEIQKSEQEIDQVRESYRAVASHAASLYSCIGQLRHLNKVYQFSLPWFINLFTNSTVSSQTSLLISERIVYVNEHFSRTLHHSICRALFNTDRQLFTVLLAFAALRSKGNVQQETIDRLYAETPLPPSHWIGPSWIDGKTWQHIMELSQTIEKLKELPQHMECSAQEWQEFCLPSNLAGNLPSPWNQLEPLEQLLIIKHLKPDCFAASVNTFIKAILGPNYSENIINDLQGAYEESKSTVPVLCFVAGNIDPCQSISSLCEKKLDNRNRIKSFTLGRGSDRTVYNLVRRCADEGNWAVIQNIHLYPDLVDEIVDQLRLEQKDFGSEFRLWLIGYASSQYSPMALQFCVKTVCESPSCFRDGLLEILRLDFVHDFSSARASSAESSFQSANPSQLEKENVIFRSEPWRRISLALFCFHALLLERTRYSTLGFAGLVEFTYYDLKSALILVKDSMLSARDISLASIRSLVVDCVYRAQLTVENDVAILRRFIDHLLSSNILQADRLIVSLCGKLSIPFTNNARILMESIQSLPKDLQPEAVGLSRDLVKQCHTEESVDLLRKLNCCSATSDR</sequence>
<dbReference type="FunFam" id="1.10.287.2620:FF:000002">
    <property type="entry name" value="Dynein heavy chain 2, axonemal"/>
    <property type="match status" value="1"/>
</dbReference>
<dbReference type="Pfam" id="PF12781">
    <property type="entry name" value="AAA_9"/>
    <property type="match status" value="1"/>
</dbReference>
<dbReference type="SUPFAM" id="SSF52540">
    <property type="entry name" value="P-loop containing nucleoside triphosphate hydrolases"/>
    <property type="match status" value="4"/>
</dbReference>
<dbReference type="Pfam" id="PF18198">
    <property type="entry name" value="AAA_lid_11"/>
    <property type="match status" value="1"/>
</dbReference>
<dbReference type="FunFam" id="3.40.50.300:FF:004778">
    <property type="entry name" value="Dynein heavy chain"/>
    <property type="match status" value="1"/>
</dbReference>
<dbReference type="Pfam" id="PF08393">
    <property type="entry name" value="DHC_N2"/>
    <property type="match status" value="1"/>
</dbReference>
<evidence type="ECO:0000256" key="14">
    <source>
        <dbReference type="SAM" id="Coils"/>
    </source>
</evidence>
<dbReference type="Pfam" id="PF22597">
    <property type="entry name" value="DYN_lid"/>
    <property type="match status" value="1"/>
</dbReference>
<dbReference type="Gene3D" id="1.20.920.20">
    <property type="match status" value="1"/>
</dbReference>
<dbReference type="InterPro" id="IPR042219">
    <property type="entry name" value="AAA_lid_11_sf"/>
</dbReference>